<dbReference type="InterPro" id="IPR019826">
    <property type="entry name" value="Carboxylesterase_B_AS"/>
</dbReference>
<dbReference type="InterPro" id="IPR029058">
    <property type="entry name" value="AB_hydrolase_fold"/>
</dbReference>
<dbReference type="AlphaFoldDB" id="A0A8H7W5V8"/>
<evidence type="ECO:0000313" key="6">
    <source>
        <dbReference type="Proteomes" id="UP000664132"/>
    </source>
</evidence>
<dbReference type="PROSITE" id="PS00122">
    <property type="entry name" value="CARBOXYLESTERASE_B_1"/>
    <property type="match status" value="1"/>
</dbReference>
<evidence type="ECO:0000256" key="1">
    <source>
        <dbReference type="ARBA" id="ARBA00005964"/>
    </source>
</evidence>
<evidence type="ECO:0000256" key="3">
    <source>
        <dbReference type="RuleBase" id="RU361235"/>
    </source>
</evidence>
<feature type="chain" id="PRO_5034923632" description="Carboxylic ester hydrolase" evidence="3">
    <location>
        <begin position="21"/>
        <end position="603"/>
    </location>
</feature>
<dbReference type="EC" id="3.1.1.-" evidence="3"/>
<dbReference type="InterPro" id="IPR019819">
    <property type="entry name" value="Carboxylesterase_B_CS"/>
</dbReference>
<feature type="signal peptide" evidence="3">
    <location>
        <begin position="1"/>
        <end position="20"/>
    </location>
</feature>
<keyword evidence="3" id="KW-0732">Signal</keyword>
<evidence type="ECO:0000259" key="4">
    <source>
        <dbReference type="Pfam" id="PF00135"/>
    </source>
</evidence>
<dbReference type="Pfam" id="PF00135">
    <property type="entry name" value="COesterase"/>
    <property type="match status" value="1"/>
</dbReference>
<keyword evidence="2 3" id="KW-0378">Hydrolase</keyword>
<reference evidence="5" key="1">
    <citation type="submission" date="2021-02" db="EMBL/GenBank/DDBJ databases">
        <title>Genome sequence Cadophora malorum strain M34.</title>
        <authorList>
            <person name="Stefanovic E."/>
            <person name="Vu D."/>
            <person name="Scully C."/>
            <person name="Dijksterhuis J."/>
            <person name="Roader J."/>
            <person name="Houbraken J."/>
        </authorList>
    </citation>
    <scope>NUCLEOTIDE SEQUENCE</scope>
    <source>
        <strain evidence="5">M34</strain>
    </source>
</reference>
<evidence type="ECO:0000256" key="2">
    <source>
        <dbReference type="ARBA" id="ARBA00022801"/>
    </source>
</evidence>
<comment type="caution">
    <text evidence="5">The sequence shown here is derived from an EMBL/GenBank/DDBJ whole genome shotgun (WGS) entry which is preliminary data.</text>
</comment>
<dbReference type="InterPro" id="IPR050309">
    <property type="entry name" value="Type-B_Carboxylest/Lipase"/>
</dbReference>
<dbReference type="InterPro" id="IPR002018">
    <property type="entry name" value="CarbesteraseB"/>
</dbReference>
<dbReference type="GO" id="GO:0016787">
    <property type="term" value="F:hydrolase activity"/>
    <property type="evidence" value="ECO:0007669"/>
    <property type="project" value="UniProtKB-KW"/>
</dbReference>
<dbReference type="Gene3D" id="3.40.50.1820">
    <property type="entry name" value="alpha/beta hydrolase"/>
    <property type="match status" value="1"/>
</dbReference>
<feature type="domain" description="Carboxylesterase type B" evidence="4">
    <location>
        <begin position="32"/>
        <end position="556"/>
    </location>
</feature>
<dbReference type="OrthoDB" id="408631at2759"/>
<protein>
    <recommendedName>
        <fullName evidence="3">Carboxylic ester hydrolase</fullName>
        <ecNumber evidence="3">3.1.1.-</ecNumber>
    </recommendedName>
</protein>
<evidence type="ECO:0000313" key="5">
    <source>
        <dbReference type="EMBL" id="KAG4416472.1"/>
    </source>
</evidence>
<dbReference type="Proteomes" id="UP000664132">
    <property type="component" value="Unassembled WGS sequence"/>
</dbReference>
<proteinExistence type="inferred from homology"/>
<dbReference type="EMBL" id="JAFJYH010000185">
    <property type="protein sequence ID" value="KAG4416472.1"/>
    <property type="molecule type" value="Genomic_DNA"/>
</dbReference>
<dbReference type="PANTHER" id="PTHR11559">
    <property type="entry name" value="CARBOXYLESTERASE"/>
    <property type="match status" value="1"/>
</dbReference>
<sequence length="603" mass="65806">MLIPLVSSWAVIALASPVFGSSVLPRAVPANPTVTVTNGTYVGYNDAVLNTDNFYSIAYAQPPVGELRFRQPQPLNSSWNGSRDATQRPNACIAYGNSPSLNDTVMSEDCLYLNIIRPSNVTIENLPVLVYLIQGGFSNGGSGWDDRYNMTWLVQRSAAIGHPIIAVAINSRLDMWGFMYSQEIQDSLDTNLGLRDMRSGLEWIQDNIAAFGGDPSRVTIQGQSTGAQSVGLQVIAYGGNNNNLFHRAIEQSGAPVWFAPIGNVALWQPQYDLIVNATNCTNSTNTLACLRSVPFEDINSIFNSSLNIVGHDAPFEYGSVIDGDFIPKAHSVLLQEGKFARVPVLIGTNFDEGTFIGPKGVNSTEDLNEFLLQQMDLDNNTLATIGYLYPDIPSIGSPSTYAGRPPASKALGSQFKRAVPLATDIKMDAPTRLYTLAMAQYNNTVYRYHWDVLVNGVPSSTGATHFAEFSFPYYNINGEGYEIQGSENPQGGVNHPKYKALSDRMSAMWLGMVYHGDPNSIIENLDPSVAHWPKYELPDPQNYIFTINETFHTAPDTHRAEAINYLMDIMIASQARNCTSPQACGAASDILTGETSGLPGYSN</sequence>
<dbReference type="PROSITE" id="PS00941">
    <property type="entry name" value="CARBOXYLESTERASE_B_2"/>
    <property type="match status" value="1"/>
</dbReference>
<accession>A0A8H7W5V8</accession>
<comment type="similarity">
    <text evidence="1 3">Belongs to the type-B carboxylesterase/lipase family.</text>
</comment>
<keyword evidence="6" id="KW-1185">Reference proteome</keyword>
<organism evidence="5 6">
    <name type="scientific">Cadophora malorum</name>
    <dbReference type="NCBI Taxonomy" id="108018"/>
    <lineage>
        <taxon>Eukaryota</taxon>
        <taxon>Fungi</taxon>
        <taxon>Dikarya</taxon>
        <taxon>Ascomycota</taxon>
        <taxon>Pezizomycotina</taxon>
        <taxon>Leotiomycetes</taxon>
        <taxon>Helotiales</taxon>
        <taxon>Ploettnerulaceae</taxon>
        <taxon>Cadophora</taxon>
    </lineage>
</organism>
<dbReference type="SUPFAM" id="SSF53474">
    <property type="entry name" value="alpha/beta-Hydrolases"/>
    <property type="match status" value="1"/>
</dbReference>
<name>A0A8H7W5V8_9HELO</name>
<gene>
    <name evidence="5" type="ORF">IFR04_010390</name>
</gene>